<dbReference type="EnsemblPlants" id="AET5Gv21057000.2">
    <property type="protein sequence ID" value="AET5Gv21057000.2"/>
    <property type="gene ID" value="AET5Gv21057000"/>
</dbReference>
<evidence type="ECO:0000313" key="3">
    <source>
        <dbReference type="EnsemblPlants" id="AET5Gv21057000.2"/>
    </source>
</evidence>
<reference evidence="3" key="4">
    <citation type="submission" date="2019-03" db="UniProtKB">
        <authorList>
            <consortium name="EnsemblPlants"/>
        </authorList>
    </citation>
    <scope>IDENTIFICATION</scope>
</reference>
<feature type="region of interest" description="Disordered" evidence="1">
    <location>
        <begin position="1"/>
        <end position="20"/>
    </location>
</feature>
<reference evidence="3" key="3">
    <citation type="journal article" date="2017" name="Nature">
        <title>Genome sequence of the progenitor of the wheat D genome Aegilops tauschii.</title>
        <authorList>
            <person name="Luo M.C."/>
            <person name="Gu Y.Q."/>
            <person name="Puiu D."/>
            <person name="Wang H."/>
            <person name="Twardziok S.O."/>
            <person name="Deal K.R."/>
            <person name="Huo N."/>
            <person name="Zhu T."/>
            <person name="Wang L."/>
            <person name="Wang Y."/>
            <person name="McGuire P.E."/>
            <person name="Liu S."/>
            <person name="Long H."/>
            <person name="Ramasamy R.K."/>
            <person name="Rodriguez J.C."/>
            <person name="Van S.L."/>
            <person name="Yuan L."/>
            <person name="Wang Z."/>
            <person name="Xia Z."/>
            <person name="Xiao L."/>
            <person name="Anderson O.D."/>
            <person name="Ouyang S."/>
            <person name="Liang Y."/>
            <person name="Zimin A.V."/>
            <person name="Pertea G."/>
            <person name="Qi P."/>
            <person name="Bennetzen J.L."/>
            <person name="Dai X."/>
            <person name="Dawson M.W."/>
            <person name="Muller H.G."/>
            <person name="Kugler K."/>
            <person name="Rivarola-Duarte L."/>
            <person name="Spannagl M."/>
            <person name="Mayer K.F.X."/>
            <person name="Lu F.H."/>
            <person name="Bevan M.W."/>
            <person name="Leroy P."/>
            <person name="Li P."/>
            <person name="You F.M."/>
            <person name="Sun Q."/>
            <person name="Liu Z."/>
            <person name="Lyons E."/>
            <person name="Wicker T."/>
            <person name="Salzberg S.L."/>
            <person name="Devos K.M."/>
            <person name="Dvorak J."/>
        </authorList>
    </citation>
    <scope>NUCLEOTIDE SEQUENCE [LARGE SCALE GENOMIC DNA]</scope>
    <source>
        <strain evidence="3">cv. AL8/78</strain>
    </source>
</reference>
<dbReference type="Proteomes" id="UP000015105">
    <property type="component" value="Chromosome 5D"/>
</dbReference>
<protein>
    <submittedName>
        <fullName evidence="3">Uncharacterized protein</fullName>
    </submittedName>
</protein>
<name>A0A453M5Y6_AEGTS</name>
<sequence>RPRRKFPQEEEIPGCCHSDDAPRRRRRLAAALLLLLVAGAAAGPPGAEPTCPRGAGPPFLDALGSRCPRAARITPSPPLEVARRLPALLPYPPPVRDPIRPRSSCPASWPRPRDSFRAPYPPHSRDVLVTMRLSSVLNR</sequence>
<feature type="chain" id="PRO_5019100469" evidence="2">
    <location>
        <begin position="43"/>
        <end position="139"/>
    </location>
</feature>
<reference evidence="3" key="5">
    <citation type="journal article" date="2021" name="G3 (Bethesda)">
        <title>Aegilops tauschii genome assembly Aet v5.0 features greater sequence contiguity and improved annotation.</title>
        <authorList>
            <person name="Wang L."/>
            <person name="Zhu T."/>
            <person name="Rodriguez J.C."/>
            <person name="Deal K.R."/>
            <person name="Dubcovsky J."/>
            <person name="McGuire P.E."/>
            <person name="Lux T."/>
            <person name="Spannagl M."/>
            <person name="Mayer K.F.X."/>
            <person name="Baldrich P."/>
            <person name="Meyers B.C."/>
            <person name="Huo N."/>
            <person name="Gu Y.Q."/>
            <person name="Zhou H."/>
            <person name="Devos K.M."/>
            <person name="Bennetzen J.L."/>
            <person name="Unver T."/>
            <person name="Budak H."/>
            <person name="Gulick P.J."/>
            <person name="Galiba G."/>
            <person name="Kalapos B."/>
            <person name="Nelson D.R."/>
            <person name="Li P."/>
            <person name="You F.M."/>
            <person name="Luo M.C."/>
            <person name="Dvorak J."/>
        </authorList>
    </citation>
    <scope>NUCLEOTIDE SEQUENCE [LARGE SCALE GENOMIC DNA]</scope>
    <source>
        <strain evidence="3">cv. AL8/78</strain>
    </source>
</reference>
<accession>A0A453M5Y6</accession>
<evidence type="ECO:0000313" key="4">
    <source>
        <dbReference type="Proteomes" id="UP000015105"/>
    </source>
</evidence>
<keyword evidence="2" id="KW-0732">Signal</keyword>
<feature type="signal peptide" evidence="2">
    <location>
        <begin position="1"/>
        <end position="42"/>
    </location>
</feature>
<keyword evidence="4" id="KW-1185">Reference proteome</keyword>
<dbReference type="AlphaFoldDB" id="A0A453M5Y6"/>
<proteinExistence type="predicted"/>
<evidence type="ECO:0000256" key="2">
    <source>
        <dbReference type="SAM" id="SignalP"/>
    </source>
</evidence>
<reference evidence="4" key="1">
    <citation type="journal article" date="2014" name="Science">
        <title>Ancient hybridizations among the ancestral genomes of bread wheat.</title>
        <authorList>
            <consortium name="International Wheat Genome Sequencing Consortium,"/>
            <person name="Marcussen T."/>
            <person name="Sandve S.R."/>
            <person name="Heier L."/>
            <person name="Spannagl M."/>
            <person name="Pfeifer M."/>
            <person name="Jakobsen K.S."/>
            <person name="Wulff B.B."/>
            <person name="Steuernagel B."/>
            <person name="Mayer K.F."/>
            <person name="Olsen O.A."/>
        </authorList>
    </citation>
    <scope>NUCLEOTIDE SEQUENCE [LARGE SCALE GENOMIC DNA]</scope>
    <source>
        <strain evidence="4">cv. AL8/78</strain>
    </source>
</reference>
<feature type="region of interest" description="Disordered" evidence="1">
    <location>
        <begin position="90"/>
        <end position="121"/>
    </location>
</feature>
<dbReference type="Gramene" id="AET5Gv21057000.2">
    <property type="protein sequence ID" value="AET5Gv21057000.2"/>
    <property type="gene ID" value="AET5Gv21057000"/>
</dbReference>
<evidence type="ECO:0000256" key="1">
    <source>
        <dbReference type="SAM" id="MobiDB-lite"/>
    </source>
</evidence>
<organism evidence="3 4">
    <name type="scientific">Aegilops tauschii subsp. strangulata</name>
    <name type="common">Goatgrass</name>
    <dbReference type="NCBI Taxonomy" id="200361"/>
    <lineage>
        <taxon>Eukaryota</taxon>
        <taxon>Viridiplantae</taxon>
        <taxon>Streptophyta</taxon>
        <taxon>Embryophyta</taxon>
        <taxon>Tracheophyta</taxon>
        <taxon>Spermatophyta</taxon>
        <taxon>Magnoliopsida</taxon>
        <taxon>Liliopsida</taxon>
        <taxon>Poales</taxon>
        <taxon>Poaceae</taxon>
        <taxon>BOP clade</taxon>
        <taxon>Pooideae</taxon>
        <taxon>Triticodae</taxon>
        <taxon>Triticeae</taxon>
        <taxon>Triticinae</taxon>
        <taxon>Aegilops</taxon>
    </lineage>
</organism>
<reference evidence="4" key="2">
    <citation type="journal article" date="2017" name="Nat. Plants">
        <title>The Aegilops tauschii genome reveals multiple impacts of transposons.</title>
        <authorList>
            <person name="Zhao G."/>
            <person name="Zou C."/>
            <person name="Li K."/>
            <person name="Wang K."/>
            <person name="Li T."/>
            <person name="Gao L."/>
            <person name="Zhang X."/>
            <person name="Wang H."/>
            <person name="Yang Z."/>
            <person name="Liu X."/>
            <person name="Jiang W."/>
            <person name="Mao L."/>
            <person name="Kong X."/>
            <person name="Jiao Y."/>
            <person name="Jia J."/>
        </authorList>
    </citation>
    <scope>NUCLEOTIDE SEQUENCE [LARGE SCALE GENOMIC DNA]</scope>
    <source>
        <strain evidence="4">cv. AL8/78</strain>
    </source>
</reference>